<dbReference type="PANTHER" id="PTHR43454:SF1">
    <property type="entry name" value="GLYCERALDEHYDE 3-PHOSPHATE DEHYDROGENASE NAD(P) BINDING DOMAIN-CONTAINING PROTEIN"/>
    <property type="match status" value="1"/>
</dbReference>
<dbReference type="Pfam" id="PF00044">
    <property type="entry name" value="Gp_dh_N"/>
    <property type="match status" value="1"/>
</dbReference>
<dbReference type="EMBL" id="VJMJ01000030">
    <property type="protein sequence ID" value="KAF0742091.1"/>
    <property type="molecule type" value="Genomic_DNA"/>
</dbReference>
<dbReference type="VEuPathDB" id="FungiDB:AeMF1_014663"/>
<sequence length="513" mass="56478">MDAEAITALRDEEIQTWNTQEESADMMVPLIGNLYRKHNIVTTIFGKGLVHQNSIDIIKLHSYVCKHVGKDMMPSDTLPVLQVISELDALSATRLDLGRTYLLVCGSANTLTPTKDDIKRILRDVITRHRQTSPRALSLTKPRDIVLYGFGRIGRLLARLLVEKSGSGAKLMLRAIVVRKGSKEDLKKRASLLRRDSVHGNFNGTIAFNEEANAFIANGNVIQVIYSDGPDKCDYTQYGIENAVVIDNTGIWRDLEGLGRHLKSPGVSKVVLTAPPKGSAISTVVAGVNDHIIKPETQIYSCASCTTNAITPLLYALDNKYGIDEGHIETVHSFTNDQNLIDNYHAKERRGRSAVMNMVITETGAGAAVEKCLPQLKNKLTANSIRVPTPNVSLAIMTLHLNREKTGRDLTVEEINSYCAKLSLNSPLQHQIDFINSNEAASSDFVGYRAAGIVDGQATIVRGNKIILYVWYDNEFGYSCQVLRVVQKICGISLPKFPDESNVDAIDSALNFA</sequence>
<dbReference type="PANTHER" id="PTHR43454">
    <property type="entry name" value="GLYCERALDEHYDE-3-PHOSPHATE DEHYDROGENASE"/>
    <property type="match status" value="1"/>
</dbReference>
<evidence type="ECO:0000313" key="5">
    <source>
        <dbReference type="EMBL" id="KAF0742091.1"/>
    </source>
</evidence>
<keyword evidence="6" id="KW-1185">Reference proteome</keyword>
<dbReference type="PROSITE" id="PS00071">
    <property type="entry name" value="GAPDH"/>
    <property type="match status" value="1"/>
</dbReference>
<dbReference type="InterPro" id="IPR020829">
    <property type="entry name" value="GlycerAld_3-P_DH_cat"/>
</dbReference>
<dbReference type="Proteomes" id="UP000481153">
    <property type="component" value="Unassembled WGS sequence"/>
</dbReference>
<evidence type="ECO:0000256" key="2">
    <source>
        <dbReference type="ARBA" id="ARBA00023002"/>
    </source>
</evidence>
<dbReference type="InterPro" id="IPR036291">
    <property type="entry name" value="NAD(P)-bd_dom_sf"/>
</dbReference>
<dbReference type="NCBIfam" id="NF006139">
    <property type="entry name" value="PRK08289.1"/>
    <property type="match status" value="1"/>
</dbReference>
<dbReference type="Pfam" id="PF02800">
    <property type="entry name" value="Gp_dh_C"/>
    <property type="match status" value="1"/>
</dbReference>
<dbReference type="AlphaFoldDB" id="A0A6G0XP34"/>
<reference evidence="5 6" key="1">
    <citation type="submission" date="2019-07" db="EMBL/GenBank/DDBJ databases">
        <title>Genomics analysis of Aphanomyces spp. identifies a new class of oomycete effector associated with host adaptation.</title>
        <authorList>
            <person name="Gaulin E."/>
        </authorList>
    </citation>
    <scope>NUCLEOTIDE SEQUENCE [LARGE SCALE GENOMIC DNA]</scope>
    <source>
        <strain evidence="5 6">ATCC 201684</strain>
    </source>
</reference>
<dbReference type="InterPro" id="IPR020830">
    <property type="entry name" value="GlycerAld_3-P_DH_AS"/>
</dbReference>
<dbReference type="GO" id="GO:0016620">
    <property type="term" value="F:oxidoreductase activity, acting on the aldehyde or oxo group of donors, NAD or NADP as acceptor"/>
    <property type="evidence" value="ECO:0007669"/>
    <property type="project" value="InterPro"/>
</dbReference>
<organism evidence="5 6">
    <name type="scientific">Aphanomyces euteiches</name>
    <dbReference type="NCBI Taxonomy" id="100861"/>
    <lineage>
        <taxon>Eukaryota</taxon>
        <taxon>Sar</taxon>
        <taxon>Stramenopiles</taxon>
        <taxon>Oomycota</taxon>
        <taxon>Saprolegniomycetes</taxon>
        <taxon>Saprolegniales</taxon>
        <taxon>Verrucalvaceae</taxon>
        <taxon>Aphanomyces</taxon>
    </lineage>
</organism>
<feature type="domain" description="Glyceraldehyde 3-phosphate dehydrogenase NAD(P) binding" evidence="4">
    <location>
        <begin position="143"/>
        <end position="305"/>
    </location>
</feature>
<dbReference type="PRINTS" id="PR00078">
    <property type="entry name" value="G3PDHDRGNASE"/>
</dbReference>
<evidence type="ECO:0000256" key="3">
    <source>
        <dbReference type="RuleBase" id="RU000397"/>
    </source>
</evidence>
<evidence type="ECO:0000313" key="6">
    <source>
        <dbReference type="Proteomes" id="UP000481153"/>
    </source>
</evidence>
<proteinExistence type="inferred from homology"/>
<accession>A0A6G0XP34</accession>
<dbReference type="GO" id="GO:0051287">
    <property type="term" value="F:NAD binding"/>
    <property type="evidence" value="ECO:0007669"/>
    <property type="project" value="InterPro"/>
</dbReference>
<gene>
    <name evidence="5" type="ORF">Ae201684_002765</name>
</gene>
<protein>
    <recommendedName>
        <fullName evidence="4">Glyceraldehyde 3-phosphate dehydrogenase NAD(P) binding domain-containing protein</fullName>
    </recommendedName>
</protein>
<dbReference type="SUPFAM" id="SSF51735">
    <property type="entry name" value="NAD(P)-binding Rossmann-fold domains"/>
    <property type="match status" value="1"/>
</dbReference>
<dbReference type="Gene3D" id="3.40.50.720">
    <property type="entry name" value="NAD(P)-binding Rossmann-like Domain"/>
    <property type="match status" value="1"/>
</dbReference>
<dbReference type="SMART" id="SM00846">
    <property type="entry name" value="Gp_dh_N"/>
    <property type="match status" value="1"/>
</dbReference>
<dbReference type="InterPro" id="IPR020828">
    <property type="entry name" value="GlycerAld_3-P_DH_NAD(P)-bd"/>
</dbReference>
<dbReference type="SUPFAM" id="SSF55347">
    <property type="entry name" value="Glyceraldehyde-3-phosphate dehydrogenase-like, C-terminal domain"/>
    <property type="match status" value="1"/>
</dbReference>
<name>A0A6G0XP34_9STRA</name>
<keyword evidence="2" id="KW-0560">Oxidoreductase</keyword>
<evidence type="ECO:0000256" key="1">
    <source>
        <dbReference type="ARBA" id="ARBA00007406"/>
    </source>
</evidence>
<evidence type="ECO:0000259" key="4">
    <source>
        <dbReference type="SMART" id="SM00846"/>
    </source>
</evidence>
<dbReference type="Gene3D" id="3.30.360.10">
    <property type="entry name" value="Dihydrodipicolinate Reductase, domain 2"/>
    <property type="match status" value="1"/>
</dbReference>
<dbReference type="CDD" id="cd05214">
    <property type="entry name" value="GAPDH_I_N"/>
    <property type="match status" value="1"/>
</dbReference>
<dbReference type="InterPro" id="IPR020831">
    <property type="entry name" value="GlycerAld/Erythrose_P_DH"/>
</dbReference>
<comment type="similarity">
    <text evidence="1 3">Belongs to the glyceraldehyde-3-phosphate dehydrogenase family.</text>
</comment>
<comment type="caution">
    <text evidence="5">The sequence shown here is derived from an EMBL/GenBank/DDBJ whole genome shotgun (WGS) entry which is preliminary data.</text>
</comment>